<keyword evidence="13" id="KW-0735">Signal-anchor</keyword>
<evidence type="ECO:0000256" key="6">
    <source>
        <dbReference type="ARBA" id="ARBA00022622"/>
    </source>
</evidence>
<keyword evidence="15" id="KW-0482">Metalloprotease</keyword>
<keyword evidence="17" id="KW-0325">Glycoprotein</keyword>
<dbReference type="GO" id="GO:0070006">
    <property type="term" value="F:metalloaminopeptidase activity"/>
    <property type="evidence" value="ECO:0007669"/>
    <property type="project" value="TreeGrafter"/>
</dbReference>
<accession>A0A836EAB1</accession>
<dbReference type="SUPFAM" id="SSF63737">
    <property type="entry name" value="Leukotriene A4 hydrolase N-terminal domain"/>
    <property type="match status" value="2"/>
</dbReference>
<dbReference type="InterPro" id="IPR014782">
    <property type="entry name" value="Peptidase_M1_dom"/>
</dbReference>
<name>A0A836EAB1_9HYME</name>
<dbReference type="FunFam" id="1.10.390.10:FF:000006">
    <property type="entry name" value="Puromycin-sensitive aminopeptidase"/>
    <property type="match status" value="1"/>
</dbReference>
<dbReference type="PANTHER" id="PTHR11533:SF294">
    <property type="entry name" value="THYROTROPIN-RELEASING HORMONE-DEGRADING ECTOENZYME"/>
    <property type="match status" value="1"/>
</dbReference>
<dbReference type="PRINTS" id="PR00756">
    <property type="entry name" value="ALADIPTASE"/>
</dbReference>
<evidence type="ECO:0000256" key="9">
    <source>
        <dbReference type="ARBA" id="ARBA00022723"/>
    </source>
</evidence>
<evidence type="ECO:0000259" key="22">
    <source>
        <dbReference type="Pfam" id="PF01433"/>
    </source>
</evidence>
<feature type="domain" description="ERAP1-like C-terminal" evidence="23">
    <location>
        <begin position="373"/>
        <end position="523"/>
    </location>
</feature>
<keyword evidence="5" id="KW-1003">Cell membrane</keyword>
<keyword evidence="9 20" id="KW-0479">Metal-binding</keyword>
<feature type="binding site" evidence="20">
    <location>
        <position position="875"/>
    </location>
    <ligand>
        <name>Zn(2+)</name>
        <dbReference type="ChEBI" id="CHEBI:29105"/>
        <note>catalytic</note>
    </ligand>
</feature>
<keyword evidence="7" id="KW-0645">Protease</keyword>
<evidence type="ECO:0000256" key="3">
    <source>
        <dbReference type="ARBA" id="ARBA00010136"/>
    </source>
</evidence>
<evidence type="ECO:0000256" key="17">
    <source>
        <dbReference type="ARBA" id="ARBA00023180"/>
    </source>
</evidence>
<evidence type="ECO:0000259" key="23">
    <source>
        <dbReference type="Pfam" id="PF11838"/>
    </source>
</evidence>
<dbReference type="GO" id="GO:0005886">
    <property type="term" value="C:plasma membrane"/>
    <property type="evidence" value="ECO:0007669"/>
    <property type="project" value="UniProtKB-SubCell"/>
</dbReference>
<feature type="site" description="Transition state stabilizer" evidence="21">
    <location>
        <position position="938"/>
    </location>
</feature>
<evidence type="ECO:0000256" key="8">
    <source>
        <dbReference type="ARBA" id="ARBA00022692"/>
    </source>
</evidence>
<keyword evidence="26" id="KW-1185">Reference proteome</keyword>
<dbReference type="Gene3D" id="2.60.40.1910">
    <property type="match status" value="2"/>
</dbReference>
<feature type="domain" description="Aminopeptidase N-like N-terminal" evidence="24">
    <location>
        <begin position="548"/>
        <end position="745"/>
    </location>
</feature>
<dbReference type="CDD" id="cd09601">
    <property type="entry name" value="M1_APN-Q_like"/>
    <property type="match status" value="2"/>
</dbReference>
<dbReference type="GO" id="GO:0006508">
    <property type="term" value="P:proteolysis"/>
    <property type="evidence" value="ECO:0007669"/>
    <property type="project" value="UniProtKB-KW"/>
</dbReference>
<dbReference type="InterPro" id="IPR034016">
    <property type="entry name" value="M1_APN-typ"/>
</dbReference>
<evidence type="ECO:0000256" key="5">
    <source>
        <dbReference type="ARBA" id="ARBA00022475"/>
    </source>
</evidence>
<evidence type="ECO:0000256" key="4">
    <source>
        <dbReference type="ARBA" id="ARBA00022438"/>
    </source>
</evidence>
<dbReference type="GO" id="GO:0098552">
    <property type="term" value="C:side of membrane"/>
    <property type="evidence" value="ECO:0007669"/>
    <property type="project" value="UniProtKB-KW"/>
</dbReference>
<feature type="domain" description="Peptidase M1 membrane alanine aminopeptidase" evidence="22">
    <location>
        <begin position="777"/>
        <end position="942"/>
    </location>
</feature>
<dbReference type="InterPro" id="IPR050344">
    <property type="entry name" value="Peptidase_M1_aminopeptidases"/>
</dbReference>
<protein>
    <submittedName>
        <fullName evidence="25">AMPN Aminopeptidase</fullName>
    </submittedName>
</protein>
<proteinExistence type="inferred from homology"/>
<dbReference type="AlphaFoldDB" id="A0A836EAB1"/>
<keyword evidence="11" id="KW-0378">Hydrolase</keyword>
<feature type="domain" description="Aminopeptidase N-like N-terminal" evidence="24">
    <location>
        <begin position="26"/>
        <end position="100"/>
    </location>
</feature>
<dbReference type="GO" id="GO:0005737">
    <property type="term" value="C:cytoplasm"/>
    <property type="evidence" value="ECO:0007669"/>
    <property type="project" value="TreeGrafter"/>
</dbReference>
<feature type="non-terminal residue" evidence="25">
    <location>
        <position position="1185"/>
    </location>
</feature>
<comment type="cofactor">
    <cofactor evidence="20">
        <name>Zn(2+)</name>
        <dbReference type="ChEBI" id="CHEBI:29105"/>
    </cofactor>
    <text evidence="20">Binds 1 zinc ion per subunit.</text>
</comment>
<evidence type="ECO:0000313" key="26">
    <source>
        <dbReference type="Proteomes" id="UP000667349"/>
    </source>
</evidence>
<dbReference type="GO" id="GO:0008270">
    <property type="term" value="F:zinc ion binding"/>
    <property type="evidence" value="ECO:0007669"/>
    <property type="project" value="InterPro"/>
</dbReference>
<dbReference type="Proteomes" id="UP000667349">
    <property type="component" value="Unassembled WGS sequence"/>
</dbReference>
<dbReference type="GO" id="GO:0005615">
    <property type="term" value="C:extracellular space"/>
    <property type="evidence" value="ECO:0007669"/>
    <property type="project" value="TreeGrafter"/>
</dbReference>
<evidence type="ECO:0000256" key="20">
    <source>
        <dbReference type="PIRSR" id="PIRSR634016-3"/>
    </source>
</evidence>
<dbReference type="FunFam" id="1.10.390.10:FF:000033">
    <property type="entry name" value="Endoplasmic reticulum aminopeptidase 1b"/>
    <property type="match status" value="1"/>
</dbReference>
<organism evidence="25 26">
    <name type="scientific">Acromyrmex insinuator</name>
    <dbReference type="NCBI Taxonomy" id="230686"/>
    <lineage>
        <taxon>Eukaryota</taxon>
        <taxon>Metazoa</taxon>
        <taxon>Ecdysozoa</taxon>
        <taxon>Arthropoda</taxon>
        <taxon>Hexapoda</taxon>
        <taxon>Insecta</taxon>
        <taxon>Pterygota</taxon>
        <taxon>Neoptera</taxon>
        <taxon>Endopterygota</taxon>
        <taxon>Hymenoptera</taxon>
        <taxon>Apocrita</taxon>
        <taxon>Aculeata</taxon>
        <taxon>Formicoidea</taxon>
        <taxon>Formicidae</taxon>
        <taxon>Myrmicinae</taxon>
        <taxon>Acromyrmex</taxon>
    </lineage>
</organism>
<evidence type="ECO:0000313" key="25">
    <source>
        <dbReference type="EMBL" id="KAG5307391.1"/>
    </source>
</evidence>
<dbReference type="InterPro" id="IPR027268">
    <property type="entry name" value="Peptidase_M4/M1_CTD_sf"/>
</dbReference>
<evidence type="ECO:0000256" key="12">
    <source>
        <dbReference type="ARBA" id="ARBA00022833"/>
    </source>
</evidence>
<keyword evidence="14" id="KW-1133">Transmembrane helix</keyword>
<comment type="subcellular location">
    <subcellularLocation>
        <location evidence="2">Cell membrane</location>
        <topology evidence="2">Lipid-anchor</topology>
        <topology evidence="2">GPI-anchor</topology>
    </subcellularLocation>
    <subcellularLocation>
        <location evidence="1">Membrane</location>
        <topology evidence="1">Single-pass type II membrane protein</topology>
    </subcellularLocation>
</comment>
<evidence type="ECO:0000256" key="18">
    <source>
        <dbReference type="ARBA" id="ARBA00023288"/>
    </source>
</evidence>
<evidence type="ECO:0000256" key="7">
    <source>
        <dbReference type="ARBA" id="ARBA00022670"/>
    </source>
</evidence>
<evidence type="ECO:0000256" key="10">
    <source>
        <dbReference type="ARBA" id="ARBA00022729"/>
    </source>
</evidence>
<dbReference type="EMBL" id="JAANHZ010000739">
    <property type="protein sequence ID" value="KAG5307391.1"/>
    <property type="molecule type" value="Genomic_DNA"/>
</dbReference>
<keyword evidence="4 25" id="KW-0031">Aminopeptidase</keyword>
<keyword evidence="8" id="KW-0812">Transmembrane</keyword>
<sequence length="1185" mass="138077">MFGLRTGLNKDSCRLFAKGIWFLHYRWIATTQFQPTDARRAFPCFDEPALKAKFQINIARPKNMTSISNMPRKGEPMSVSGLDSYVWDCYDRSVPMSTYLVAFIVSDFDAKTSEDGNFRVWARHDAINQSQYSLNIGPKILKFYEDYFKIKFPLPKMDMVALPDFSAGAMENWGLITYRETAMLYQEGISTSGSKQRVAVVVSHELAHQWFGNLVTPSWWTDLWLNEGFASYMEYIGMDAVSLLINRITYVSYQSAEQNDLWSALTKQAYKDKVLDSSVSVKEIMDTWTLQTGFPLITVTRNYDNGSITLTQERFLLRNSGTTVTSEAEPLWWVPITYTSEKQLNFNNTQPTKWMKAERSIILNDLNVSPSEWILFNIQETGYYRVTYDRANWQMIIKQLNKENFKDISTINRAQLIDDALNLARAGKLDYTIAFDITSYLAHEIEYLPWNAAFNAMDYLNDMLIKTQGYDKFRLYILKLLDNVYKQVGFIDKVGDPQLTVFTRIDVLNWACNFNHEDFSTNTETDIFSPTIPTKKDINIRLPRNIVPDLYELWLIPFIWEGNFTFHGEIKILVNVTNDTNNVTLHAVDIKIDESFTSIREYSSNDKSNNKTTVIRIMEQKNDTDRQFHVIRTSKLKKGKQYIVHLKFIGYLNDDLHGFYRSSYTVDNQTRWIATTQFEPTDARRAFPCFDEPALKAKFQINIARPQNMTSISNMPKKEKTTPLPDINTYVWDHYERSVPMSTYLVAFIVFDFNVRKSKDGDFRVWARHDAIAQTEYSLSIGPKMLKFYEDYFKIKYPLPKMDIAALPDFEAGAMENWGLMTFRETGILYQKEEDGITDNDSKQLIALMLAHELSHQWFGNLVTPSWWTDLWLNEGFASYMEYIGTNAVKPKWRVLEQYVVHELQSSFNLDALESSHPISIEVDYPDEINEIFDVITYVKAYQSAESNDLWYALTKQAHKDKVLDSNITVKKIMDTWTLQTGFPVVTVLRNYSNGSIILTQERFLLDNNVTRITSDKWEPLWWIPITYTTEKQLNFNNTQPTKWMKAERSITLNDLDVKPSQWILFNVQETGYYRVNYDTGNWKLIIKQLNNIKNFKNISVINRAQLIDDALNLARAGKLDYDIAFNITSYLAHETEYLPWKAAFRAISYLNNMLIKSRGYDKFRVNYSQSRVIDICEIHISMIV</sequence>
<keyword evidence="6" id="KW-0336">GPI-anchor</keyword>
<evidence type="ECO:0000256" key="16">
    <source>
        <dbReference type="ARBA" id="ARBA00023136"/>
    </source>
</evidence>
<dbReference type="Gene3D" id="2.60.40.1730">
    <property type="entry name" value="tricorn interacting facor f3 domain"/>
    <property type="match status" value="2"/>
</dbReference>
<dbReference type="GO" id="GO:0042277">
    <property type="term" value="F:peptide binding"/>
    <property type="evidence" value="ECO:0007669"/>
    <property type="project" value="TreeGrafter"/>
</dbReference>
<keyword evidence="10" id="KW-0732">Signal</keyword>
<evidence type="ECO:0000256" key="13">
    <source>
        <dbReference type="ARBA" id="ARBA00022968"/>
    </source>
</evidence>
<comment type="caution">
    <text evidence="25">The sequence shown here is derived from an EMBL/GenBank/DDBJ whole genome shotgun (WGS) entry which is preliminary data.</text>
</comment>
<dbReference type="InterPro" id="IPR024571">
    <property type="entry name" value="ERAP1-like_C_dom"/>
</dbReference>
<dbReference type="Gene3D" id="1.25.50.20">
    <property type="match status" value="2"/>
</dbReference>
<dbReference type="Pfam" id="PF17900">
    <property type="entry name" value="Peptidase_M1_N"/>
    <property type="match status" value="2"/>
</dbReference>
<dbReference type="PANTHER" id="PTHR11533">
    <property type="entry name" value="PROTEASE M1 ZINC METALLOPROTEASE"/>
    <property type="match status" value="1"/>
</dbReference>
<dbReference type="InterPro" id="IPR042097">
    <property type="entry name" value="Aminopeptidase_N-like_N_sf"/>
</dbReference>
<evidence type="ECO:0000256" key="11">
    <source>
        <dbReference type="ARBA" id="ARBA00022801"/>
    </source>
</evidence>
<feature type="non-terminal residue" evidence="25">
    <location>
        <position position="1"/>
    </location>
</feature>
<keyword evidence="16" id="KW-0472">Membrane</keyword>
<dbReference type="Pfam" id="PF11838">
    <property type="entry name" value="ERAP1_C"/>
    <property type="match status" value="2"/>
</dbReference>
<feature type="domain" description="Peptidase M1 membrane alanine aminopeptidase" evidence="22">
    <location>
        <begin position="132"/>
        <end position="241"/>
    </location>
</feature>
<feature type="binding site" evidence="20">
    <location>
        <position position="856"/>
    </location>
    <ligand>
        <name>Zn(2+)</name>
        <dbReference type="ChEBI" id="CHEBI:29105"/>
        <note>catalytic</note>
    </ligand>
</feature>
<evidence type="ECO:0000259" key="24">
    <source>
        <dbReference type="Pfam" id="PF17900"/>
    </source>
</evidence>
<evidence type="ECO:0000256" key="14">
    <source>
        <dbReference type="ARBA" id="ARBA00022989"/>
    </source>
</evidence>
<dbReference type="FunFam" id="2.60.40.1910:FF:000008">
    <property type="entry name" value="Aminopeptidase"/>
    <property type="match status" value="2"/>
</dbReference>
<gene>
    <name evidence="25" type="primary">Anpep_5</name>
    <name evidence="25" type="ORF">G6Z75_0001191</name>
</gene>
<dbReference type="Pfam" id="PF01433">
    <property type="entry name" value="Peptidase_M1"/>
    <property type="match status" value="2"/>
</dbReference>
<evidence type="ECO:0000256" key="1">
    <source>
        <dbReference type="ARBA" id="ARBA00004606"/>
    </source>
</evidence>
<feature type="domain" description="ERAP1-like C-terminal" evidence="23">
    <location>
        <begin position="1063"/>
        <end position="1165"/>
    </location>
</feature>
<dbReference type="GO" id="GO:0043171">
    <property type="term" value="P:peptide catabolic process"/>
    <property type="evidence" value="ECO:0007669"/>
    <property type="project" value="TreeGrafter"/>
</dbReference>
<feature type="active site" description="Proton acceptor" evidence="19">
    <location>
        <position position="853"/>
    </location>
</feature>
<evidence type="ECO:0000256" key="21">
    <source>
        <dbReference type="PIRSR" id="PIRSR634016-4"/>
    </source>
</evidence>
<dbReference type="FunFam" id="2.60.40.1730:FF:000012">
    <property type="entry name" value="Aminopeptidase N"/>
    <property type="match status" value="1"/>
</dbReference>
<dbReference type="Gene3D" id="1.10.390.10">
    <property type="entry name" value="Neutral Protease Domain 2"/>
    <property type="match status" value="4"/>
</dbReference>
<evidence type="ECO:0000256" key="2">
    <source>
        <dbReference type="ARBA" id="ARBA00004609"/>
    </source>
</evidence>
<dbReference type="SUPFAM" id="SSF55486">
    <property type="entry name" value="Metalloproteases ('zincins'), catalytic domain"/>
    <property type="match status" value="2"/>
</dbReference>
<dbReference type="InterPro" id="IPR001930">
    <property type="entry name" value="Peptidase_M1"/>
</dbReference>
<keyword evidence="12 20" id="KW-0862">Zinc</keyword>
<feature type="binding site" evidence="20">
    <location>
        <position position="852"/>
    </location>
    <ligand>
        <name>Zn(2+)</name>
        <dbReference type="ChEBI" id="CHEBI:29105"/>
        <note>catalytic</note>
    </ligand>
</feature>
<evidence type="ECO:0000256" key="19">
    <source>
        <dbReference type="PIRSR" id="PIRSR634016-1"/>
    </source>
</evidence>
<comment type="similarity">
    <text evidence="3">Belongs to the peptidase M1 family.</text>
</comment>
<reference evidence="25" key="1">
    <citation type="submission" date="2020-02" db="EMBL/GenBank/DDBJ databases">
        <title>Relaxed selection underlies rapid genomic changes in the transitions from sociality to social parasitism in ants.</title>
        <authorList>
            <person name="Bi X."/>
        </authorList>
    </citation>
    <scope>NUCLEOTIDE SEQUENCE</scope>
    <source>
        <strain evidence="25">BGI-DK2013a</strain>
        <tissue evidence="25">Whole body</tissue>
    </source>
</reference>
<keyword evidence="18" id="KW-0449">Lipoprotein</keyword>
<evidence type="ECO:0000256" key="15">
    <source>
        <dbReference type="ARBA" id="ARBA00023049"/>
    </source>
</evidence>
<dbReference type="InterPro" id="IPR045357">
    <property type="entry name" value="Aminopeptidase_N-like_N"/>
</dbReference>